<dbReference type="Pfam" id="PF07992">
    <property type="entry name" value="Pyr_redox_2"/>
    <property type="match status" value="1"/>
</dbReference>
<comment type="function">
    <text evidence="2">Conversion of NADPH, generated by peripheral catabolic pathways, to NADH, which can enter the respiratory chain for energy generation.</text>
</comment>
<comment type="similarity">
    <text evidence="4">Belongs to the class-I pyridine nucleotide-disulfide oxidoreductase family.</text>
</comment>
<dbReference type="InterPro" id="IPR036188">
    <property type="entry name" value="FAD/NAD-bd_sf"/>
</dbReference>
<evidence type="ECO:0000313" key="16">
    <source>
        <dbReference type="EMBL" id="VTN12970.1"/>
    </source>
</evidence>
<evidence type="ECO:0000256" key="5">
    <source>
        <dbReference type="ARBA" id="ARBA00012772"/>
    </source>
</evidence>
<dbReference type="InterPro" id="IPR016156">
    <property type="entry name" value="FAD/NAD-linked_Rdtase_dimer_sf"/>
</dbReference>
<keyword evidence="12" id="KW-0520">NAD</keyword>
<evidence type="ECO:0000256" key="6">
    <source>
        <dbReference type="ARBA" id="ARBA00016603"/>
    </source>
</evidence>
<evidence type="ECO:0000259" key="15">
    <source>
        <dbReference type="Pfam" id="PF07992"/>
    </source>
</evidence>
<dbReference type="InterPro" id="IPR050151">
    <property type="entry name" value="Class-I_Pyr_Nuc-Dis_Oxidored"/>
</dbReference>
<protein>
    <recommendedName>
        <fullName evidence="6">Soluble pyridine nucleotide transhydrogenase</fullName>
        <ecNumber evidence="5">1.6.1.1</ecNumber>
    </recommendedName>
    <alternativeName>
        <fullName evidence="13">NAD(P)(+) transhydrogenase [B-specific]</fullName>
    </alternativeName>
</protein>
<evidence type="ECO:0000313" key="17">
    <source>
        <dbReference type="Proteomes" id="UP000339249"/>
    </source>
</evidence>
<evidence type="ECO:0000256" key="9">
    <source>
        <dbReference type="ARBA" id="ARBA00022827"/>
    </source>
</evidence>
<evidence type="ECO:0000256" key="13">
    <source>
        <dbReference type="ARBA" id="ARBA00031183"/>
    </source>
</evidence>
<dbReference type="EC" id="1.6.1.1" evidence="5"/>
<evidence type="ECO:0000256" key="8">
    <source>
        <dbReference type="ARBA" id="ARBA00022630"/>
    </source>
</evidence>
<dbReference type="Proteomes" id="UP000339249">
    <property type="component" value="Unassembled WGS sequence"/>
</dbReference>
<dbReference type="InterPro" id="IPR023753">
    <property type="entry name" value="FAD/NAD-binding_dom"/>
</dbReference>
<evidence type="ECO:0000259" key="14">
    <source>
        <dbReference type="Pfam" id="PF02852"/>
    </source>
</evidence>
<keyword evidence="9" id="KW-0274">FAD</keyword>
<keyword evidence="8" id="KW-0285">Flavoprotein</keyword>
<dbReference type="SUPFAM" id="SSF51905">
    <property type="entry name" value="FAD/NAD(P)-binding domain"/>
    <property type="match status" value="1"/>
</dbReference>
<dbReference type="EMBL" id="CABDVU010000001">
    <property type="protein sequence ID" value="VTN12970.1"/>
    <property type="molecule type" value="Genomic_DNA"/>
</dbReference>
<dbReference type="InterPro" id="IPR004099">
    <property type="entry name" value="Pyr_nucl-diS_OxRdtase_dimer"/>
</dbReference>
<reference evidence="16 17" key="1">
    <citation type="submission" date="2019-04" db="EMBL/GenBank/DDBJ databases">
        <authorList>
            <consortium name="Pathogen Informatics"/>
        </authorList>
    </citation>
    <scope>NUCLEOTIDE SEQUENCE [LARGE SCALE GENOMIC DNA]</scope>
    <source>
        <strain evidence="16 17">NCTC9185</strain>
    </source>
</reference>
<dbReference type="Pfam" id="PF02852">
    <property type="entry name" value="Pyr_redox_dim"/>
    <property type="match status" value="1"/>
</dbReference>
<evidence type="ECO:0000256" key="7">
    <source>
        <dbReference type="ARBA" id="ARBA00022490"/>
    </source>
</evidence>
<dbReference type="PANTHER" id="PTHR22912">
    <property type="entry name" value="DISULFIDE OXIDOREDUCTASE"/>
    <property type="match status" value="1"/>
</dbReference>
<comment type="cofactor">
    <cofactor evidence="1">
        <name>FAD</name>
        <dbReference type="ChEBI" id="CHEBI:57692"/>
    </cofactor>
</comment>
<accession>A0A4U9D3M4</accession>
<dbReference type="SUPFAM" id="SSF55424">
    <property type="entry name" value="FAD/NAD-linked reductases, dimerisation (C-terminal) domain"/>
    <property type="match status" value="1"/>
</dbReference>
<keyword evidence="10" id="KW-0521">NADP</keyword>
<dbReference type="GO" id="GO:0003957">
    <property type="term" value="F:NAD(P)+ transhydrogenase (Si-specific) activity"/>
    <property type="evidence" value="ECO:0007669"/>
    <property type="project" value="UniProtKB-EC"/>
</dbReference>
<evidence type="ECO:0000256" key="2">
    <source>
        <dbReference type="ARBA" id="ARBA00002842"/>
    </source>
</evidence>
<keyword evidence="7" id="KW-0963">Cytoplasm</keyword>
<dbReference type="PRINTS" id="PR00368">
    <property type="entry name" value="FADPNR"/>
</dbReference>
<gene>
    <name evidence="16" type="primary">sthA_2</name>
    <name evidence="16" type="ORF">NCTC9185_04967</name>
</gene>
<name>A0A4U9D3M4_RAOTE</name>
<dbReference type="Gene3D" id="3.50.50.60">
    <property type="entry name" value="FAD/NAD(P)-binding domain"/>
    <property type="match status" value="1"/>
</dbReference>
<comment type="subcellular location">
    <subcellularLocation>
        <location evidence="3">Cytoplasm</location>
    </subcellularLocation>
</comment>
<dbReference type="AlphaFoldDB" id="A0A4U9D3M4"/>
<proteinExistence type="inferred from homology"/>
<evidence type="ECO:0000256" key="10">
    <source>
        <dbReference type="ARBA" id="ARBA00022857"/>
    </source>
</evidence>
<keyword evidence="11 16" id="KW-0560">Oxidoreductase</keyword>
<evidence type="ECO:0000256" key="3">
    <source>
        <dbReference type="ARBA" id="ARBA00004496"/>
    </source>
</evidence>
<evidence type="ECO:0000256" key="4">
    <source>
        <dbReference type="ARBA" id="ARBA00007532"/>
    </source>
</evidence>
<dbReference type="Gene3D" id="3.30.390.30">
    <property type="match status" value="1"/>
</dbReference>
<evidence type="ECO:0000256" key="11">
    <source>
        <dbReference type="ARBA" id="ARBA00023002"/>
    </source>
</evidence>
<dbReference type="GO" id="GO:0004148">
    <property type="term" value="F:dihydrolipoyl dehydrogenase (NADH) activity"/>
    <property type="evidence" value="ECO:0007669"/>
    <property type="project" value="TreeGrafter"/>
</dbReference>
<dbReference type="PRINTS" id="PR00411">
    <property type="entry name" value="PNDRDTASEI"/>
</dbReference>
<dbReference type="GO" id="GO:0050660">
    <property type="term" value="F:flavin adenine dinucleotide binding"/>
    <property type="evidence" value="ECO:0007669"/>
    <property type="project" value="TreeGrafter"/>
</dbReference>
<evidence type="ECO:0000256" key="1">
    <source>
        <dbReference type="ARBA" id="ARBA00001974"/>
    </source>
</evidence>
<feature type="domain" description="Pyridine nucleotide-disulphide oxidoreductase dimerisation" evidence="14">
    <location>
        <begin position="100"/>
        <end position="154"/>
    </location>
</feature>
<evidence type="ECO:0000256" key="12">
    <source>
        <dbReference type="ARBA" id="ARBA00023027"/>
    </source>
</evidence>
<feature type="domain" description="FAD/NAD(P)-binding" evidence="15">
    <location>
        <begin position="6"/>
        <end position="80"/>
    </location>
</feature>
<dbReference type="PANTHER" id="PTHR22912:SF93">
    <property type="entry name" value="SOLUBLE PYRIDINE NUCLEOTIDE TRANSHYDROGENASE"/>
    <property type="match status" value="1"/>
</dbReference>
<organism evidence="16 17">
    <name type="scientific">Raoultella terrigena</name>
    <name type="common">Klebsiella terrigena</name>
    <dbReference type="NCBI Taxonomy" id="577"/>
    <lineage>
        <taxon>Bacteria</taxon>
        <taxon>Pseudomonadati</taxon>
        <taxon>Pseudomonadota</taxon>
        <taxon>Gammaproteobacteria</taxon>
        <taxon>Enterobacterales</taxon>
        <taxon>Enterobacteriaceae</taxon>
        <taxon>Klebsiella/Raoultella group</taxon>
        <taxon>Raoultella</taxon>
    </lineage>
</organism>
<dbReference type="GO" id="GO:0006103">
    <property type="term" value="P:2-oxoglutarate metabolic process"/>
    <property type="evidence" value="ECO:0007669"/>
    <property type="project" value="TreeGrafter"/>
</dbReference>
<sequence length="188" mass="20528">MMGVIMHLKSGKKLKADCLLYANGRTGNTDSLALENIGLQTDSRGQLKVNSMYQTALPHIYAVGDVIGYPSLASAAYDQGRIAAQALIKGEASAHLIEDIPTGIYTIPEISSVGKTEQQLTAMKVPYEVGRAQFKHLARAQIVGMSVGTLKIPVPQGNQRDPGYSLLWRARGRDYSHRPGDYGAERWR</sequence>
<dbReference type="GO" id="GO:0005829">
    <property type="term" value="C:cytosol"/>
    <property type="evidence" value="ECO:0007669"/>
    <property type="project" value="TreeGrafter"/>
</dbReference>